<reference evidence="2 3" key="1">
    <citation type="submission" date="2016-10" db="EMBL/GenBank/DDBJ databases">
        <authorList>
            <person name="de Groot N.N."/>
        </authorList>
    </citation>
    <scope>NUCLEOTIDE SEQUENCE [LARGE SCALE GENOMIC DNA]</scope>
    <source>
        <strain evidence="2 3">DSM 19886</strain>
    </source>
</reference>
<feature type="transmembrane region" description="Helical" evidence="1">
    <location>
        <begin position="118"/>
        <end position="136"/>
    </location>
</feature>
<proteinExistence type="predicted"/>
<feature type="transmembrane region" description="Helical" evidence="1">
    <location>
        <begin position="91"/>
        <end position="112"/>
    </location>
</feature>
<name>A0A1G9IH68_9FLAO</name>
<keyword evidence="3" id="KW-1185">Reference proteome</keyword>
<dbReference type="STRING" id="192904.SAMN04488514_101138"/>
<organism evidence="2 3">
    <name type="scientific">Kriegella aquimaris</name>
    <dbReference type="NCBI Taxonomy" id="192904"/>
    <lineage>
        <taxon>Bacteria</taxon>
        <taxon>Pseudomonadati</taxon>
        <taxon>Bacteroidota</taxon>
        <taxon>Flavobacteriia</taxon>
        <taxon>Flavobacteriales</taxon>
        <taxon>Flavobacteriaceae</taxon>
        <taxon>Kriegella</taxon>
    </lineage>
</organism>
<evidence type="ECO:0000313" key="3">
    <source>
        <dbReference type="Proteomes" id="UP000199440"/>
    </source>
</evidence>
<dbReference type="OrthoDB" id="1139266at2"/>
<dbReference type="Proteomes" id="UP000199440">
    <property type="component" value="Unassembled WGS sequence"/>
</dbReference>
<evidence type="ECO:0000313" key="2">
    <source>
        <dbReference type="EMBL" id="SDL24517.1"/>
    </source>
</evidence>
<keyword evidence="1" id="KW-0812">Transmembrane</keyword>
<dbReference type="EMBL" id="FNGV01000001">
    <property type="protein sequence ID" value="SDL24517.1"/>
    <property type="molecule type" value="Genomic_DNA"/>
</dbReference>
<dbReference type="RefSeq" id="WP_089884286.1">
    <property type="nucleotide sequence ID" value="NZ_FNGV01000001.1"/>
</dbReference>
<gene>
    <name evidence="2" type="ORF">SAMN04488514_101138</name>
</gene>
<protein>
    <submittedName>
        <fullName evidence="2">Uncharacterized protein</fullName>
    </submittedName>
</protein>
<evidence type="ECO:0000256" key="1">
    <source>
        <dbReference type="SAM" id="Phobius"/>
    </source>
</evidence>
<accession>A0A1G9IH68</accession>
<sequence length="150" mass="17172">MTLQEAYNFFESLKTETTKKEELKVYEKFLHILNELKNREFSKEEIQSIETALENLSLKASPENRKKYFKKALSKFEKYLKDTFSLTPKGYYTNLSVSLGVLFGVVMGVLIGERFEKSLGISFGICIGLFIGAYIGRRMDAQAQTANKVL</sequence>
<dbReference type="AlphaFoldDB" id="A0A1G9IH68"/>
<keyword evidence="1" id="KW-0472">Membrane</keyword>
<keyword evidence="1" id="KW-1133">Transmembrane helix</keyword>